<keyword evidence="3" id="KW-1185">Reference proteome</keyword>
<feature type="transmembrane region" description="Helical" evidence="1">
    <location>
        <begin position="142"/>
        <end position="166"/>
    </location>
</feature>
<feature type="transmembrane region" description="Helical" evidence="1">
    <location>
        <begin position="172"/>
        <end position="200"/>
    </location>
</feature>
<accession>A0A8J2WN56</accession>
<sequence>MLSATKVPGESTSIRVSPASASNPMDVMAGDAFRQFFSTDVRGKAPLGFAAFFMDCALLPPERRSHRLWLVGEVCCVFAGLMLFFASTVPDLEATDNLGVVATCIGSFAVLGLVVACIFSASNVMMCSTPDLTCCYVGCKMMGWAMFYLLNGTILTFAAFVLHSLARANGAVLGWIVCGMGIALFVSVNVFCATTMIAFFPLPQYHQQAWYYQAFGPNLVLSNWIMGRRSVREGADIQLAKMLAGPIPDDLRLVLDGGPGV</sequence>
<organism evidence="2 3">
    <name type="scientific">Pelagomonas calceolata</name>
    <dbReference type="NCBI Taxonomy" id="35677"/>
    <lineage>
        <taxon>Eukaryota</taxon>
        <taxon>Sar</taxon>
        <taxon>Stramenopiles</taxon>
        <taxon>Ochrophyta</taxon>
        <taxon>Pelagophyceae</taxon>
        <taxon>Pelagomonadales</taxon>
        <taxon>Pelagomonadaceae</taxon>
        <taxon>Pelagomonas</taxon>
    </lineage>
</organism>
<dbReference type="EMBL" id="CAKKNE010000004">
    <property type="protein sequence ID" value="CAH0373860.1"/>
    <property type="molecule type" value="Genomic_DNA"/>
</dbReference>
<keyword evidence="1" id="KW-0812">Transmembrane</keyword>
<dbReference type="AlphaFoldDB" id="A0A8J2WN56"/>
<dbReference type="Proteomes" id="UP000789595">
    <property type="component" value="Unassembled WGS sequence"/>
</dbReference>
<reference evidence="2" key="1">
    <citation type="submission" date="2021-11" db="EMBL/GenBank/DDBJ databases">
        <authorList>
            <consortium name="Genoscope - CEA"/>
            <person name="William W."/>
        </authorList>
    </citation>
    <scope>NUCLEOTIDE SEQUENCE</scope>
</reference>
<gene>
    <name evidence="2" type="ORF">PECAL_4P11010</name>
</gene>
<evidence type="ECO:0000256" key="1">
    <source>
        <dbReference type="SAM" id="Phobius"/>
    </source>
</evidence>
<evidence type="ECO:0000313" key="3">
    <source>
        <dbReference type="Proteomes" id="UP000789595"/>
    </source>
</evidence>
<proteinExistence type="predicted"/>
<evidence type="ECO:0000313" key="2">
    <source>
        <dbReference type="EMBL" id="CAH0373860.1"/>
    </source>
</evidence>
<comment type="caution">
    <text evidence="2">The sequence shown here is derived from an EMBL/GenBank/DDBJ whole genome shotgun (WGS) entry which is preliminary data.</text>
</comment>
<protein>
    <submittedName>
        <fullName evidence="2">Uncharacterized protein</fullName>
    </submittedName>
</protein>
<feature type="transmembrane region" description="Helical" evidence="1">
    <location>
        <begin position="68"/>
        <end position="86"/>
    </location>
</feature>
<name>A0A8J2WN56_9STRA</name>
<dbReference type="OrthoDB" id="10372790at2759"/>
<feature type="transmembrane region" description="Helical" evidence="1">
    <location>
        <begin position="98"/>
        <end position="121"/>
    </location>
</feature>
<keyword evidence="1" id="KW-0472">Membrane</keyword>
<keyword evidence="1" id="KW-1133">Transmembrane helix</keyword>